<comment type="caution">
    <text evidence="5">The sequence shown here is derived from an EMBL/GenBank/DDBJ whole genome shotgun (WGS) entry which is preliminary data.</text>
</comment>
<gene>
    <name evidence="5" type="ORF">B0H66DRAFT_632987</name>
</gene>
<reference evidence="5" key="2">
    <citation type="submission" date="2023-06" db="EMBL/GenBank/DDBJ databases">
        <authorList>
            <consortium name="Lawrence Berkeley National Laboratory"/>
            <person name="Haridas S."/>
            <person name="Hensen N."/>
            <person name="Bonometti L."/>
            <person name="Westerberg I."/>
            <person name="Brannstrom I.O."/>
            <person name="Guillou S."/>
            <person name="Cros-Aarteil S."/>
            <person name="Calhoun S."/>
            <person name="Kuo A."/>
            <person name="Mondo S."/>
            <person name="Pangilinan J."/>
            <person name="Riley R."/>
            <person name="Labutti K."/>
            <person name="Andreopoulos B."/>
            <person name="Lipzen A."/>
            <person name="Chen C."/>
            <person name="Yanf M."/>
            <person name="Daum C."/>
            <person name="Ng V."/>
            <person name="Clum A."/>
            <person name="Steindorff A."/>
            <person name="Ohm R."/>
            <person name="Martin F."/>
            <person name="Silar P."/>
            <person name="Natvig D."/>
            <person name="Lalanne C."/>
            <person name="Gautier V."/>
            <person name="Ament-Velasquez S.L."/>
            <person name="Kruys A."/>
            <person name="Hutchinson M.I."/>
            <person name="Powell A.J."/>
            <person name="Barry K."/>
            <person name="Miller A.N."/>
            <person name="Grigoriev I.V."/>
            <person name="Debuchy R."/>
            <person name="Gladieux P."/>
            <person name="Thoren M.H."/>
            <person name="Johannesson H."/>
        </authorList>
    </citation>
    <scope>NUCLEOTIDE SEQUENCE</scope>
    <source>
        <strain evidence="5">CBS 118394</strain>
    </source>
</reference>
<evidence type="ECO:0000313" key="5">
    <source>
        <dbReference type="EMBL" id="KAK3312335.1"/>
    </source>
</evidence>
<keyword evidence="1" id="KW-0479">Metal-binding</keyword>
<dbReference type="AlphaFoldDB" id="A0AAE0LYH8"/>
<evidence type="ECO:0000259" key="4">
    <source>
        <dbReference type="PROSITE" id="PS00498"/>
    </source>
</evidence>
<protein>
    <submittedName>
        <fullName evidence="5">Tyrosinase</fullName>
    </submittedName>
</protein>
<accession>A0AAE0LYH8</accession>
<dbReference type="InterPro" id="IPR008922">
    <property type="entry name" value="Di-copper_centre_dom_sf"/>
</dbReference>
<dbReference type="Proteomes" id="UP001283341">
    <property type="component" value="Unassembled WGS sequence"/>
</dbReference>
<dbReference type="SUPFAM" id="SSF48056">
    <property type="entry name" value="Di-copper centre-containing domain"/>
    <property type="match status" value="1"/>
</dbReference>
<organism evidence="5 6">
    <name type="scientific">Apodospora peruviana</name>
    <dbReference type="NCBI Taxonomy" id="516989"/>
    <lineage>
        <taxon>Eukaryota</taxon>
        <taxon>Fungi</taxon>
        <taxon>Dikarya</taxon>
        <taxon>Ascomycota</taxon>
        <taxon>Pezizomycotina</taxon>
        <taxon>Sordariomycetes</taxon>
        <taxon>Sordariomycetidae</taxon>
        <taxon>Sordariales</taxon>
        <taxon>Lasiosphaeriaceae</taxon>
        <taxon>Apodospora</taxon>
    </lineage>
</organism>
<dbReference type="InterPro" id="IPR002227">
    <property type="entry name" value="Tyrosinase_Cu-bd"/>
</dbReference>
<dbReference type="PANTHER" id="PTHR11474:SF126">
    <property type="entry name" value="TYROSINASE-LIKE PROTEIN TYR-1-RELATED"/>
    <property type="match status" value="1"/>
</dbReference>
<sequence>MATIIVSCRGRPGRAHGHRRALNRLRVLSATAVPTLPTQPRYLGRPRESSGCANPARRREWRTLGTTEKAEYISAVKCFHDLPSVIQKRIGEMTHYAAPFLPWHRYFIHDPTQSPIWDAESGFGGDGTSGGDFSIRWGTCIADGPFSDYEVHWYNRTSRPHCLSRGFGRQSSYPPRFSGDAFSPDAMAKTFAKERYIDFSMQIEIGPHNSIPHDADPNFFLHHAQVDRLWWTWQTKASQRMFEYNGPKEGESKEEASLDDLLPMHGLGPDLAVREMMSTRDGMLCYVYE</sequence>
<evidence type="ECO:0000313" key="6">
    <source>
        <dbReference type="Proteomes" id="UP001283341"/>
    </source>
</evidence>
<dbReference type="Pfam" id="PF00264">
    <property type="entry name" value="Tyrosinase"/>
    <property type="match status" value="1"/>
</dbReference>
<dbReference type="InterPro" id="IPR050316">
    <property type="entry name" value="Tyrosinase/Hemocyanin"/>
</dbReference>
<keyword evidence="6" id="KW-1185">Reference proteome</keyword>
<evidence type="ECO:0000256" key="3">
    <source>
        <dbReference type="SAM" id="MobiDB-lite"/>
    </source>
</evidence>
<evidence type="ECO:0000256" key="2">
    <source>
        <dbReference type="ARBA" id="ARBA00023008"/>
    </source>
</evidence>
<proteinExistence type="predicted"/>
<dbReference type="GO" id="GO:0016491">
    <property type="term" value="F:oxidoreductase activity"/>
    <property type="evidence" value="ECO:0007669"/>
    <property type="project" value="InterPro"/>
</dbReference>
<dbReference type="GO" id="GO:0046872">
    <property type="term" value="F:metal ion binding"/>
    <property type="evidence" value="ECO:0007669"/>
    <property type="project" value="UniProtKB-KW"/>
</dbReference>
<name>A0AAE0LYH8_9PEZI</name>
<dbReference type="Gene3D" id="1.10.1280.10">
    <property type="entry name" value="Di-copper center containing domain from catechol oxidase"/>
    <property type="match status" value="2"/>
</dbReference>
<dbReference type="PROSITE" id="PS00498">
    <property type="entry name" value="TYROSINASE_2"/>
    <property type="match status" value="1"/>
</dbReference>
<feature type="region of interest" description="Disordered" evidence="3">
    <location>
        <begin position="38"/>
        <end position="57"/>
    </location>
</feature>
<dbReference type="PANTHER" id="PTHR11474">
    <property type="entry name" value="TYROSINASE FAMILY MEMBER"/>
    <property type="match status" value="1"/>
</dbReference>
<feature type="domain" description="Tyrosinase copper-binding" evidence="4">
    <location>
        <begin position="216"/>
        <end position="227"/>
    </location>
</feature>
<dbReference type="PRINTS" id="PR00092">
    <property type="entry name" value="TYROSINASE"/>
</dbReference>
<reference evidence="5" key="1">
    <citation type="journal article" date="2023" name="Mol. Phylogenet. Evol.">
        <title>Genome-scale phylogeny and comparative genomics of the fungal order Sordariales.</title>
        <authorList>
            <person name="Hensen N."/>
            <person name="Bonometti L."/>
            <person name="Westerberg I."/>
            <person name="Brannstrom I.O."/>
            <person name="Guillou S."/>
            <person name="Cros-Aarteil S."/>
            <person name="Calhoun S."/>
            <person name="Haridas S."/>
            <person name="Kuo A."/>
            <person name="Mondo S."/>
            <person name="Pangilinan J."/>
            <person name="Riley R."/>
            <person name="LaButti K."/>
            <person name="Andreopoulos B."/>
            <person name="Lipzen A."/>
            <person name="Chen C."/>
            <person name="Yan M."/>
            <person name="Daum C."/>
            <person name="Ng V."/>
            <person name="Clum A."/>
            <person name="Steindorff A."/>
            <person name="Ohm R.A."/>
            <person name="Martin F."/>
            <person name="Silar P."/>
            <person name="Natvig D.O."/>
            <person name="Lalanne C."/>
            <person name="Gautier V."/>
            <person name="Ament-Velasquez S.L."/>
            <person name="Kruys A."/>
            <person name="Hutchinson M.I."/>
            <person name="Powell A.J."/>
            <person name="Barry K."/>
            <person name="Miller A.N."/>
            <person name="Grigoriev I.V."/>
            <person name="Debuchy R."/>
            <person name="Gladieux P."/>
            <person name="Hiltunen Thoren M."/>
            <person name="Johannesson H."/>
        </authorList>
    </citation>
    <scope>NUCLEOTIDE SEQUENCE</scope>
    <source>
        <strain evidence="5">CBS 118394</strain>
    </source>
</reference>
<keyword evidence="2" id="KW-0186">Copper</keyword>
<evidence type="ECO:0000256" key="1">
    <source>
        <dbReference type="ARBA" id="ARBA00022723"/>
    </source>
</evidence>
<dbReference type="EMBL" id="JAUEDM010000009">
    <property type="protein sequence ID" value="KAK3312335.1"/>
    <property type="molecule type" value="Genomic_DNA"/>
</dbReference>